<evidence type="ECO:0000313" key="8">
    <source>
        <dbReference type="Ensembl" id="ENSSFOP00015030692.2"/>
    </source>
</evidence>
<dbReference type="FunFam" id="2.60.40.1120:FF:000007">
    <property type="entry name" value="Carboxypeptidase X, M14 family member 2"/>
    <property type="match status" value="1"/>
</dbReference>
<dbReference type="PANTHER" id="PTHR11532">
    <property type="entry name" value="PROTEASE M14 CARBOXYPEPTIDASE"/>
    <property type="match status" value="1"/>
</dbReference>
<dbReference type="GO" id="GO:0008270">
    <property type="term" value="F:zinc ion binding"/>
    <property type="evidence" value="ECO:0007669"/>
    <property type="project" value="InterPro"/>
</dbReference>
<name>A0A8C9S8M5_SCLFO</name>
<organism evidence="8 9">
    <name type="scientific">Scleropages formosus</name>
    <name type="common">Asian bonytongue</name>
    <name type="synonym">Osteoglossum formosum</name>
    <dbReference type="NCBI Taxonomy" id="113540"/>
    <lineage>
        <taxon>Eukaryota</taxon>
        <taxon>Metazoa</taxon>
        <taxon>Chordata</taxon>
        <taxon>Craniata</taxon>
        <taxon>Vertebrata</taxon>
        <taxon>Euteleostomi</taxon>
        <taxon>Actinopterygii</taxon>
        <taxon>Neopterygii</taxon>
        <taxon>Teleostei</taxon>
        <taxon>Osteoglossocephala</taxon>
        <taxon>Osteoglossomorpha</taxon>
        <taxon>Osteoglossiformes</taxon>
        <taxon>Osteoglossidae</taxon>
        <taxon>Scleropages</taxon>
    </lineage>
</organism>
<comment type="similarity">
    <text evidence="1 3">Belongs to the peptidase M14 family.</text>
</comment>
<feature type="region of interest" description="Disordered" evidence="4">
    <location>
        <begin position="1015"/>
        <end position="1097"/>
    </location>
</feature>
<dbReference type="AlphaFoldDB" id="A0A8C9S8M5"/>
<evidence type="ECO:0000256" key="1">
    <source>
        <dbReference type="ARBA" id="ARBA00005988"/>
    </source>
</evidence>
<dbReference type="Pfam" id="PF00754">
    <property type="entry name" value="F5_F8_type_C"/>
    <property type="match status" value="1"/>
</dbReference>
<comment type="caution">
    <text evidence="3">Lacks conserved residue(s) required for the propagation of feature annotation.</text>
</comment>
<dbReference type="SUPFAM" id="SSF49785">
    <property type="entry name" value="Galactose-binding domain-like"/>
    <property type="match status" value="1"/>
</dbReference>
<evidence type="ECO:0000256" key="3">
    <source>
        <dbReference type="PROSITE-ProRule" id="PRU01379"/>
    </source>
</evidence>
<feature type="compositionally biased region" description="Basic and acidic residues" evidence="4">
    <location>
        <begin position="298"/>
        <end position="307"/>
    </location>
</feature>
<keyword evidence="2" id="KW-0325">Glycoprotein</keyword>
<dbReference type="PANTHER" id="PTHR11532:SF48">
    <property type="entry name" value="ADIPOCYTE ENHANCER-BINDING PROTEIN 1"/>
    <property type="match status" value="1"/>
</dbReference>
<dbReference type="PRINTS" id="PR00765">
    <property type="entry name" value="CRBOXYPTASEA"/>
</dbReference>
<feature type="compositionally biased region" description="Low complexity" evidence="4">
    <location>
        <begin position="1021"/>
        <end position="1097"/>
    </location>
</feature>
<accession>A0A8C9S8M5</accession>
<dbReference type="Gene3D" id="2.60.40.1120">
    <property type="entry name" value="Carboxypeptidase-like, regulatory domain"/>
    <property type="match status" value="1"/>
</dbReference>
<dbReference type="Proteomes" id="UP000694397">
    <property type="component" value="Chromosome 12"/>
</dbReference>
<dbReference type="GO" id="GO:0000977">
    <property type="term" value="F:RNA polymerase II transcription regulatory region sequence-specific DNA binding"/>
    <property type="evidence" value="ECO:0007669"/>
    <property type="project" value="TreeGrafter"/>
</dbReference>
<feature type="region of interest" description="Disordered" evidence="4">
    <location>
        <begin position="27"/>
        <end position="159"/>
    </location>
</feature>
<dbReference type="PROSITE" id="PS00132">
    <property type="entry name" value="CARBOXYPEPT_ZN_1"/>
    <property type="match status" value="1"/>
</dbReference>
<dbReference type="InterPro" id="IPR008979">
    <property type="entry name" value="Galactose-bd-like_sf"/>
</dbReference>
<feature type="compositionally biased region" description="Basic and acidic residues" evidence="4">
    <location>
        <begin position="728"/>
        <end position="737"/>
    </location>
</feature>
<reference evidence="8" key="2">
    <citation type="submission" date="2025-08" db="UniProtKB">
        <authorList>
            <consortium name="Ensembl"/>
        </authorList>
    </citation>
    <scope>IDENTIFICATION</scope>
</reference>
<dbReference type="Ensembl" id="ENSSFOT00015031040.2">
    <property type="protein sequence ID" value="ENSSFOP00015030692.2"/>
    <property type="gene ID" value="ENSSFOG00015019686.2"/>
</dbReference>
<gene>
    <name evidence="8" type="primary">AEBP1</name>
    <name evidence="8" type="synonym">LOC108940322</name>
</gene>
<feature type="signal peptide" evidence="5">
    <location>
        <begin position="1"/>
        <end position="24"/>
    </location>
</feature>
<evidence type="ECO:0000259" key="7">
    <source>
        <dbReference type="PROSITE" id="PS52035"/>
    </source>
</evidence>
<sequence length="1146" mass="131025">MRGIALGLGVALLAVCCLLTLGHSADSRVAAPGGVRPRRRAELQEDREDEVAEIHPAMEAEMGALRVKPKKKKSKEERLAARLKKAAEKEGKGKKRKEPKPTKKPKGPKATKKPKAPKSTKKPKGSKKNRDKSGKKHKHVKEEVQTERPPTTTPRLVEEDYIVGWDKEKLFSTEAPEMEEYYYPEPDHEDLLWKAPETSAPPVIVTETEVMRKEEDDYWDPTYDELGPFHFPYGKTVIPTEDWRYPIPEPSPPPSPHFIEPSPPPLPPVEKPWFEDYDYRYNAKRLEEIREKEQKELEEKEKQRKMWEEEEEEEENARARPPPIYREPKKCPPLGLESHRVENDQLLASSMSYHGFGPQRGRLNIQASEDEDDVYGGAWCANPGETEHWFEVDARQDTEFTGVITQGRDSKTSEDFVMSYYVAFSNDSREWTVLQDSYSEWLFFANVDKDTPVVSQFAEPVVARYIRILPQSWNGSLCMRLEVMGCPLPNGNSYYHMQNEVIPVDDLDFRHHSYQDMEQMMKSITEECPNITRMYEIGESFQGRRIYVMEISDNPGEHETGEPEFRYTAGIHGNEALGRELLLLLMQFLCKEYKDGNPRVRRIVDGIRIHLAPSLNPDAHELAFEAGSELGNWDFGHWTEEGYDIFENFPDLNSILWAAEDKGMVPHTTPNHHIPIPESFLSKNGSVAMETRAIISWMQSIPFVLGANLQGGEKVVSYPYDMHQKKKAKEENEESRSRRVARQYEEEEEEEEDVEMWGRIYPENEEEPRELPDESMFRWLAISYASTHHNMATSYQGSCHGDDLSRSLGIVNRAIWKPIVGSMNDFSYLHTNCFELTIFLGCDKFPHESELAQEWENNKEALLVFMEQVHRGIRGVVRDREGNAIGSATISVEGVNHDVRTADTGDYWRLLNPGEYRVTVRAEGFSPLTRLCVVGYEPGATPCSFTLNKSNWDRIREIMAMNGNRHIPLLQNGNVVMGRRRPSENSIRGHGVSHASRLRRLRLMRLRRLRQQKLLTSQKKTTTQTPTTTVLTTTSAPATTMPPTTTNPPTTTVPPTTTNPPTTTMPPTTTSPPTTTMPPTTTNPPTTTMPPTTSFPISTTTEFLLESSTSAYDSWYMDTSPTTDFPSVSRDTTTQDYVYYDYSDTY</sequence>
<evidence type="ECO:0000313" key="9">
    <source>
        <dbReference type="Proteomes" id="UP000694397"/>
    </source>
</evidence>
<dbReference type="FunFam" id="2.60.120.260:FF:000068">
    <property type="entry name" value="Adipocyte enhancer-binding protein 1"/>
    <property type="match status" value="1"/>
</dbReference>
<reference evidence="8" key="3">
    <citation type="submission" date="2025-09" db="UniProtKB">
        <authorList>
            <consortium name="Ensembl"/>
        </authorList>
    </citation>
    <scope>IDENTIFICATION</scope>
</reference>
<dbReference type="SMART" id="SM00631">
    <property type="entry name" value="Zn_pept"/>
    <property type="match status" value="1"/>
</dbReference>
<dbReference type="CDD" id="cd00057">
    <property type="entry name" value="FA58C"/>
    <property type="match status" value="1"/>
</dbReference>
<feature type="domain" description="Peptidase M14" evidence="7">
    <location>
        <begin position="510"/>
        <end position="869"/>
    </location>
</feature>
<evidence type="ECO:0000256" key="5">
    <source>
        <dbReference type="SAM" id="SignalP"/>
    </source>
</evidence>
<dbReference type="CDD" id="cd11308">
    <property type="entry name" value="Peptidase_M14NE-CP-C_like"/>
    <property type="match status" value="1"/>
</dbReference>
<dbReference type="InterPro" id="IPR008969">
    <property type="entry name" value="CarboxyPept-like_regulatory"/>
</dbReference>
<dbReference type="GO" id="GO:0004181">
    <property type="term" value="F:metallocarboxypeptidase activity"/>
    <property type="evidence" value="ECO:0007669"/>
    <property type="project" value="InterPro"/>
</dbReference>
<proteinExistence type="inferred from homology"/>
<dbReference type="InterPro" id="IPR050753">
    <property type="entry name" value="Peptidase_M14_domain"/>
</dbReference>
<dbReference type="Pfam" id="PF13620">
    <property type="entry name" value="CarboxypepD_reg"/>
    <property type="match status" value="1"/>
</dbReference>
<feature type="region of interest" description="Disordered" evidence="4">
    <location>
        <begin position="724"/>
        <end position="751"/>
    </location>
</feature>
<evidence type="ECO:0000256" key="2">
    <source>
        <dbReference type="ARBA" id="ARBA00023180"/>
    </source>
</evidence>
<feature type="domain" description="F5/8 type C" evidence="6">
    <location>
        <begin position="329"/>
        <end position="486"/>
    </location>
</feature>
<evidence type="ECO:0000256" key="4">
    <source>
        <dbReference type="SAM" id="MobiDB-lite"/>
    </source>
</evidence>
<dbReference type="GO" id="GO:0001227">
    <property type="term" value="F:DNA-binding transcription repressor activity, RNA polymerase II-specific"/>
    <property type="evidence" value="ECO:0007669"/>
    <property type="project" value="TreeGrafter"/>
</dbReference>
<dbReference type="Pfam" id="PF00246">
    <property type="entry name" value="Peptidase_M14"/>
    <property type="match status" value="1"/>
</dbReference>
<dbReference type="SUPFAM" id="SSF53187">
    <property type="entry name" value="Zn-dependent exopeptidases"/>
    <property type="match status" value="1"/>
</dbReference>
<protein>
    <submittedName>
        <fullName evidence="8">AE binding protein 1</fullName>
    </submittedName>
</protein>
<dbReference type="KEGG" id="sfm:108940322"/>
<dbReference type="OrthoDB" id="10249045at2759"/>
<keyword evidence="5" id="KW-0732">Signal</keyword>
<dbReference type="GO" id="GO:0006518">
    <property type="term" value="P:peptide metabolic process"/>
    <property type="evidence" value="ECO:0007669"/>
    <property type="project" value="TreeGrafter"/>
</dbReference>
<dbReference type="GeneTree" id="ENSGT00940000158323"/>
<dbReference type="Gene3D" id="2.60.120.260">
    <property type="entry name" value="Galactose-binding domain-like"/>
    <property type="match status" value="1"/>
</dbReference>
<dbReference type="Gene3D" id="3.40.630.10">
    <property type="entry name" value="Zn peptidases"/>
    <property type="match status" value="1"/>
</dbReference>
<feature type="region of interest" description="Disordered" evidence="4">
    <location>
        <begin position="298"/>
        <end position="327"/>
    </location>
</feature>
<feature type="compositionally biased region" description="Basic residues" evidence="4">
    <location>
        <begin position="92"/>
        <end position="139"/>
    </location>
</feature>
<keyword evidence="9" id="KW-1185">Reference proteome</keyword>
<dbReference type="PROSITE" id="PS52035">
    <property type="entry name" value="PEPTIDASE_M14"/>
    <property type="match status" value="1"/>
</dbReference>
<dbReference type="GO" id="GO:0016485">
    <property type="term" value="P:protein processing"/>
    <property type="evidence" value="ECO:0007669"/>
    <property type="project" value="TreeGrafter"/>
</dbReference>
<evidence type="ECO:0000259" key="6">
    <source>
        <dbReference type="PROSITE" id="PS50022"/>
    </source>
</evidence>
<dbReference type="PROSITE" id="PS50022">
    <property type="entry name" value="FA58C_3"/>
    <property type="match status" value="1"/>
</dbReference>
<dbReference type="SMART" id="SM00231">
    <property type="entry name" value="FA58C"/>
    <property type="match status" value="1"/>
</dbReference>
<dbReference type="InterPro" id="IPR000421">
    <property type="entry name" value="FA58C"/>
</dbReference>
<dbReference type="InterPro" id="IPR000834">
    <property type="entry name" value="Peptidase_M14"/>
</dbReference>
<dbReference type="SUPFAM" id="SSF49464">
    <property type="entry name" value="Carboxypeptidase regulatory domain-like"/>
    <property type="match status" value="1"/>
</dbReference>
<dbReference type="GO" id="GO:0005615">
    <property type="term" value="C:extracellular space"/>
    <property type="evidence" value="ECO:0007669"/>
    <property type="project" value="TreeGrafter"/>
</dbReference>
<reference evidence="8 9" key="1">
    <citation type="submission" date="2019-04" db="EMBL/GenBank/DDBJ databases">
        <authorList>
            <consortium name="Wellcome Sanger Institute Data Sharing"/>
        </authorList>
    </citation>
    <scope>NUCLEOTIDE SEQUENCE [LARGE SCALE GENOMIC DNA]</scope>
</reference>
<dbReference type="PROSITE" id="PS01286">
    <property type="entry name" value="FA58C_2"/>
    <property type="match status" value="1"/>
</dbReference>
<dbReference type="InterPro" id="IPR057246">
    <property type="entry name" value="CARBOXYPEPT_ZN_1"/>
</dbReference>
<feature type="compositionally biased region" description="Basic and acidic residues" evidence="4">
    <location>
        <begin position="74"/>
        <end position="91"/>
    </location>
</feature>
<feature type="chain" id="PRO_5034342796" evidence="5">
    <location>
        <begin position="25"/>
        <end position="1146"/>
    </location>
</feature>